<dbReference type="PANTHER" id="PTHR46211:SF14">
    <property type="entry name" value="GLYCEROPHOSPHODIESTER PHOSPHODIESTERASE"/>
    <property type="match status" value="1"/>
</dbReference>
<dbReference type="PANTHER" id="PTHR46211">
    <property type="entry name" value="GLYCEROPHOSPHORYL DIESTER PHOSPHODIESTERASE"/>
    <property type="match status" value="1"/>
</dbReference>
<sequence length="314" mass="35118">MYCTAIHGHRGTRGHAPENTLAGFETALRFGVTALELDINVTSDHRIVIHHDPRLNPAIARIPNGTWVTRSDQRLYGMSLMELEQFDVGCLDARTPYGRDFPHQRSIHGQRIPTLPQLAEVLHRLGADRVLLNIEVKIDPRNPDWSPPPSKFATLLLKELDDIGWLNRTWVQSFDWHVLQAVQDQEPAVPTGYLTSEQPDFNTVAVRELNTSPWLAGFDPTNFNGDLALAVQQAGGRYWGPNYLDLTESRVQHAHRAGLEVHTWTVNEPSDITRLSRWGVDGVTSDYPDRARTALARLGVALPSPIVGKLFPGA</sequence>
<evidence type="ECO:0000313" key="2">
    <source>
        <dbReference type="EMBL" id="SUZ48855.1"/>
    </source>
</evidence>
<organism evidence="2">
    <name type="scientific">marine metagenome</name>
    <dbReference type="NCBI Taxonomy" id="408172"/>
    <lineage>
        <taxon>unclassified sequences</taxon>
        <taxon>metagenomes</taxon>
        <taxon>ecological metagenomes</taxon>
    </lineage>
</organism>
<accession>A0A381N2W5</accession>
<gene>
    <name evidence="2" type="ORF">METZ01_LOCUS1709</name>
</gene>
<dbReference type="PROSITE" id="PS51704">
    <property type="entry name" value="GP_PDE"/>
    <property type="match status" value="1"/>
</dbReference>
<dbReference type="EMBL" id="UINC01000089">
    <property type="protein sequence ID" value="SUZ48855.1"/>
    <property type="molecule type" value="Genomic_DNA"/>
</dbReference>
<dbReference type="SUPFAM" id="SSF51695">
    <property type="entry name" value="PLC-like phosphodiesterases"/>
    <property type="match status" value="1"/>
</dbReference>
<feature type="domain" description="GP-PDE" evidence="1">
    <location>
        <begin position="4"/>
        <end position="295"/>
    </location>
</feature>
<proteinExistence type="predicted"/>
<dbReference type="InterPro" id="IPR017946">
    <property type="entry name" value="PLC-like_Pdiesterase_TIM-brl"/>
</dbReference>
<name>A0A381N2W5_9ZZZZ</name>
<dbReference type="Gene3D" id="3.20.20.190">
    <property type="entry name" value="Phosphatidylinositol (PI) phosphodiesterase"/>
    <property type="match status" value="1"/>
</dbReference>
<dbReference type="GO" id="GO:0008081">
    <property type="term" value="F:phosphoric diester hydrolase activity"/>
    <property type="evidence" value="ECO:0007669"/>
    <property type="project" value="InterPro"/>
</dbReference>
<dbReference type="InterPro" id="IPR030395">
    <property type="entry name" value="GP_PDE_dom"/>
</dbReference>
<reference evidence="2" key="1">
    <citation type="submission" date="2018-05" db="EMBL/GenBank/DDBJ databases">
        <authorList>
            <person name="Lanie J.A."/>
            <person name="Ng W.-L."/>
            <person name="Kazmierczak K.M."/>
            <person name="Andrzejewski T.M."/>
            <person name="Davidsen T.M."/>
            <person name="Wayne K.J."/>
            <person name="Tettelin H."/>
            <person name="Glass J.I."/>
            <person name="Rusch D."/>
            <person name="Podicherti R."/>
            <person name="Tsui H.-C.T."/>
            <person name="Winkler M.E."/>
        </authorList>
    </citation>
    <scope>NUCLEOTIDE SEQUENCE</scope>
</reference>
<dbReference type="CDD" id="cd08567">
    <property type="entry name" value="GDPD_SpGDE_like"/>
    <property type="match status" value="1"/>
</dbReference>
<evidence type="ECO:0000259" key="1">
    <source>
        <dbReference type="PROSITE" id="PS51704"/>
    </source>
</evidence>
<protein>
    <recommendedName>
        <fullName evidence="1">GP-PDE domain-containing protein</fullName>
    </recommendedName>
</protein>
<dbReference type="Pfam" id="PF03009">
    <property type="entry name" value="GDPD"/>
    <property type="match status" value="1"/>
</dbReference>
<dbReference type="GO" id="GO:0006629">
    <property type="term" value="P:lipid metabolic process"/>
    <property type="evidence" value="ECO:0007669"/>
    <property type="project" value="InterPro"/>
</dbReference>
<dbReference type="AlphaFoldDB" id="A0A381N2W5"/>